<evidence type="ECO:0000313" key="2">
    <source>
        <dbReference type="EMBL" id="RSL35312.1"/>
    </source>
</evidence>
<dbReference type="Proteomes" id="UP000275076">
    <property type="component" value="Unassembled WGS sequence"/>
</dbReference>
<dbReference type="AlphaFoldDB" id="A0A3R9QPC3"/>
<accession>A0A3R9QPC3</accession>
<dbReference type="RefSeq" id="WP_125553805.1">
    <property type="nucleotide sequence ID" value="NZ_RBVX01000001.1"/>
</dbReference>
<name>A0A3R9QPC3_9BACI</name>
<organism evidence="2 3">
    <name type="scientific">Salibacterium salarium</name>
    <dbReference type="NCBI Taxonomy" id="284579"/>
    <lineage>
        <taxon>Bacteria</taxon>
        <taxon>Bacillati</taxon>
        <taxon>Bacillota</taxon>
        <taxon>Bacilli</taxon>
        <taxon>Bacillales</taxon>
        <taxon>Bacillaceae</taxon>
    </lineage>
</organism>
<comment type="caution">
    <text evidence="2">The sequence shown here is derived from an EMBL/GenBank/DDBJ whole genome shotgun (WGS) entry which is preliminary data.</text>
</comment>
<gene>
    <name evidence="2" type="ORF">D7Z54_01735</name>
</gene>
<protein>
    <submittedName>
        <fullName evidence="2">Uncharacterized protein</fullName>
    </submittedName>
</protein>
<evidence type="ECO:0000313" key="3">
    <source>
        <dbReference type="Proteomes" id="UP000275076"/>
    </source>
</evidence>
<feature type="region of interest" description="Disordered" evidence="1">
    <location>
        <begin position="1"/>
        <end position="28"/>
    </location>
</feature>
<sequence length="87" mass="9918">MDKITSKKSAAHPQPIHLNKRHQPTKLNEGARFIMRNINNEINANLKYNGGPVTSTTSEPTEAVTEAAELLRTKTWKARKIFDIDRY</sequence>
<dbReference type="EMBL" id="RBVX01000001">
    <property type="protein sequence ID" value="RSL35312.1"/>
    <property type="molecule type" value="Genomic_DNA"/>
</dbReference>
<reference evidence="2 3" key="1">
    <citation type="submission" date="2018-10" db="EMBL/GenBank/DDBJ databases">
        <title>Draft genome sequence of Bacillus salarius IM0101, isolated from a hypersaline soil in Inner Mongolia, China.</title>
        <authorList>
            <person name="Yamprayoonswat W."/>
            <person name="Boonvisut S."/>
            <person name="Jumpathong W."/>
            <person name="Sittihan S."/>
            <person name="Ruangsuj P."/>
            <person name="Wanthongcharoen S."/>
            <person name="Thongpramul N."/>
            <person name="Pimmason S."/>
            <person name="Yu B."/>
            <person name="Yasawong M."/>
        </authorList>
    </citation>
    <scope>NUCLEOTIDE SEQUENCE [LARGE SCALE GENOMIC DNA]</scope>
    <source>
        <strain evidence="2 3">IM0101</strain>
    </source>
</reference>
<evidence type="ECO:0000256" key="1">
    <source>
        <dbReference type="SAM" id="MobiDB-lite"/>
    </source>
</evidence>
<proteinExistence type="predicted"/>
<keyword evidence="3" id="KW-1185">Reference proteome</keyword>